<evidence type="ECO:0000256" key="4">
    <source>
        <dbReference type="ARBA" id="ARBA00012513"/>
    </source>
</evidence>
<keyword evidence="9" id="KW-0479">Metal-binding</keyword>
<dbReference type="InterPro" id="IPR050629">
    <property type="entry name" value="STE20/SPS1-PAK"/>
</dbReference>
<keyword evidence="12 16" id="KW-0067">ATP-binding</keyword>
<evidence type="ECO:0000256" key="2">
    <source>
        <dbReference type="ARBA" id="ARBA00004496"/>
    </source>
</evidence>
<keyword evidence="5" id="KW-0963">Cytoplasm</keyword>
<evidence type="ECO:0000256" key="12">
    <source>
        <dbReference type="ARBA" id="ARBA00022840"/>
    </source>
</evidence>
<keyword evidence="6" id="KW-0723">Serine/threonine-protein kinase</keyword>
<comment type="catalytic activity">
    <reaction evidence="15">
        <text>L-seryl-[protein] + ATP = O-phospho-L-seryl-[protein] + ADP + H(+)</text>
        <dbReference type="Rhea" id="RHEA:17989"/>
        <dbReference type="Rhea" id="RHEA-COMP:9863"/>
        <dbReference type="Rhea" id="RHEA-COMP:11604"/>
        <dbReference type="ChEBI" id="CHEBI:15378"/>
        <dbReference type="ChEBI" id="CHEBI:29999"/>
        <dbReference type="ChEBI" id="CHEBI:30616"/>
        <dbReference type="ChEBI" id="CHEBI:83421"/>
        <dbReference type="ChEBI" id="CHEBI:456216"/>
        <dbReference type="EC" id="2.7.11.1"/>
    </reaction>
</comment>
<comment type="catalytic activity">
    <reaction evidence="14">
        <text>L-threonyl-[protein] + ATP = O-phospho-L-threonyl-[protein] + ADP + H(+)</text>
        <dbReference type="Rhea" id="RHEA:46608"/>
        <dbReference type="Rhea" id="RHEA-COMP:11060"/>
        <dbReference type="Rhea" id="RHEA-COMP:11605"/>
        <dbReference type="ChEBI" id="CHEBI:15378"/>
        <dbReference type="ChEBI" id="CHEBI:30013"/>
        <dbReference type="ChEBI" id="CHEBI:30616"/>
        <dbReference type="ChEBI" id="CHEBI:61977"/>
        <dbReference type="ChEBI" id="CHEBI:456216"/>
        <dbReference type="EC" id="2.7.11.1"/>
    </reaction>
</comment>
<comment type="caution">
    <text evidence="19">The sequence shown here is derived from an EMBL/GenBank/DDBJ whole genome shotgun (WGS) entry which is preliminary data.</text>
</comment>
<dbReference type="FunFam" id="3.30.200.20:FF:000488">
    <property type="entry name" value="Related to severin kinase"/>
    <property type="match status" value="1"/>
</dbReference>
<dbReference type="EMBL" id="JAQQPM010000006">
    <property type="protein sequence ID" value="KAK2073222.1"/>
    <property type="molecule type" value="Genomic_DNA"/>
</dbReference>
<protein>
    <recommendedName>
        <fullName evidence="4">non-specific serine/threonine protein kinase</fullName>
        <ecNumber evidence="4">2.7.11.1</ecNumber>
    </recommendedName>
</protein>
<dbReference type="InterPro" id="IPR011009">
    <property type="entry name" value="Kinase-like_dom_sf"/>
</dbReference>
<reference evidence="19" key="1">
    <citation type="journal article" date="2023" name="Mol. Plant Microbe Interact.">
        <title>Elucidating the Obligate Nature and Biological Capacity of an Invasive Fungal Corn Pathogen.</title>
        <authorList>
            <person name="MacCready J.S."/>
            <person name="Roggenkamp E.M."/>
            <person name="Gdanetz K."/>
            <person name="Chilvers M.I."/>
        </authorList>
    </citation>
    <scope>NUCLEOTIDE SEQUENCE</scope>
    <source>
        <strain evidence="19">PM02</strain>
    </source>
</reference>
<evidence type="ECO:0000256" key="15">
    <source>
        <dbReference type="ARBA" id="ARBA00048679"/>
    </source>
</evidence>
<feature type="compositionally biased region" description="Basic and acidic residues" evidence="17">
    <location>
        <begin position="547"/>
        <end position="557"/>
    </location>
</feature>
<keyword evidence="20" id="KW-1185">Reference proteome</keyword>
<dbReference type="PROSITE" id="PS00107">
    <property type="entry name" value="PROTEIN_KINASE_ATP"/>
    <property type="match status" value="1"/>
</dbReference>
<feature type="region of interest" description="Disordered" evidence="17">
    <location>
        <begin position="599"/>
        <end position="621"/>
    </location>
</feature>
<dbReference type="CDD" id="cd06609">
    <property type="entry name" value="STKc_MST3_like"/>
    <property type="match status" value="1"/>
</dbReference>
<feature type="compositionally biased region" description="Low complexity" evidence="17">
    <location>
        <begin position="568"/>
        <end position="577"/>
    </location>
</feature>
<feature type="compositionally biased region" description="Basic and acidic residues" evidence="17">
    <location>
        <begin position="457"/>
        <end position="499"/>
    </location>
</feature>
<sequence>MADKGKEREYNDNDGSVDPELIYTKEYCIGGGSFGKVFKGVDKRTGQAVAIKVIDIESAEDEVEDIIQEIAILSELQSPYVTKYFGSFAKGAELWIVMEFCSGGSCADLMKPGLIAEDYIAIIIRELLFGLDYLHSDNKLHRDIKAANILLSANGQVKLADFGVSGQLSATMTKKNTFVGTPFWMAPEVIKQSGYNHSADIWSLGITALELANGEPPYAEIHPMKVLFLIPKNAAPTLTGNFSRAFKDFIELCLSKDPNKRPSAKELLKHPFIRRAKRTTYLTELIERYHRWSASHKSDDDEVNGHDGGASLGCEEADDDSSTAVDVNEDMWDFGTVRLVADKGGIMHRPGMLSPLDESATNVRANRAAAFGLDGSGLSCHRDPGGPAKDKDTVKASGSAPPRKDSPPELFRVPVQVQTKEPVWIPPVPGSDDPRLRPVKIQPPKALDRLGIPCPIYDRDELDRQNQADRDVRNKRLEKMREEQRAGQKKKDDADKDSDIMGPAAYDFTTAEGYQRAMRASDARRDQRHQERQAHQERNGLLPDRQGQQERQERRVDQVQLTPTAHRGPGSSGSVSPRTLSPSRQATRVVEQVQAAGGFHMPDIPPYRGAAPSAPPAAQLASKVGGPGGQGLLAMPPGEPTCFPSPSPPNIHGELDALNDVVFPALEAALKRREAFLIASRPGGKAATTPARQRAEAAHEQIRTLVYKVARACKELDGLDKTEPVGMGNGVGTFLEGVLEEILVRVEPLDDDEG</sequence>
<proteinExistence type="inferred from homology"/>
<evidence type="ECO:0000256" key="6">
    <source>
        <dbReference type="ARBA" id="ARBA00022527"/>
    </source>
</evidence>
<feature type="compositionally biased region" description="Low complexity" evidence="17">
    <location>
        <begin position="606"/>
        <end position="618"/>
    </location>
</feature>
<dbReference type="GO" id="GO:0005524">
    <property type="term" value="F:ATP binding"/>
    <property type="evidence" value="ECO:0007669"/>
    <property type="project" value="UniProtKB-UniRule"/>
</dbReference>
<evidence type="ECO:0000256" key="13">
    <source>
        <dbReference type="ARBA" id="ARBA00022842"/>
    </source>
</evidence>
<feature type="region of interest" description="Disordered" evidence="17">
    <location>
        <begin position="423"/>
        <end position="585"/>
    </location>
</feature>
<evidence type="ECO:0000256" key="14">
    <source>
        <dbReference type="ARBA" id="ARBA00047899"/>
    </source>
</evidence>
<feature type="region of interest" description="Disordered" evidence="17">
    <location>
        <begin position="296"/>
        <end position="321"/>
    </location>
</feature>
<dbReference type="Pfam" id="PF00069">
    <property type="entry name" value="Pkinase"/>
    <property type="match status" value="1"/>
</dbReference>
<evidence type="ECO:0000256" key="5">
    <source>
        <dbReference type="ARBA" id="ARBA00022490"/>
    </source>
</evidence>
<evidence type="ECO:0000256" key="10">
    <source>
        <dbReference type="ARBA" id="ARBA00022741"/>
    </source>
</evidence>
<gene>
    <name evidence="19" type="ORF">P8C59_007517</name>
</gene>
<keyword evidence="10 16" id="KW-0547">Nucleotide-binding</keyword>
<evidence type="ECO:0000313" key="19">
    <source>
        <dbReference type="EMBL" id="KAK2073222.1"/>
    </source>
</evidence>
<dbReference type="PROSITE" id="PS50011">
    <property type="entry name" value="PROTEIN_KINASE_DOM"/>
    <property type="match status" value="1"/>
</dbReference>
<name>A0AAD9IAE1_9PEZI</name>
<dbReference type="Gene3D" id="3.30.200.20">
    <property type="entry name" value="Phosphorylase Kinase, domain 1"/>
    <property type="match status" value="1"/>
</dbReference>
<feature type="binding site" evidence="16">
    <location>
        <position position="52"/>
    </location>
    <ligand>
        <name>ATP</name>
        <dbReference type="ChEBI" id="CHEBI:30616"/>
    </ligand>
</feature>
<evidence type="ECO:0000256" key="8">
    <source>
        <dbReference type="ARBA" id="ARBA00022679"/>
    </source>
</evidence>
<evidence type="ECO:0000256" key="11">
    <source>
        <dbReference type="ARBA" id="ARBA00022777"/>
    </source>
</evidence>
<dbReference type="PANTHER" id="PTHR48012:SF10">
    <property type="entry name" value="FI20177P1"/>
    <property type="match status" value="1"/>
</dbReference>
<dbReference type="FunFam" id="1.10.510.10:FF:000411">
    <property type="entry name" value="Probable Ste20-like kinase Don3"/>
    <property type="match status" value="1"/>
</dbReference>
<dbReference type="PANTHER" id="PTHR48012">
    <property type="entry name" value="STERILE20-LIKE KINASE, ISOFORM B-RELATED"/>
    <property type="match status" value="1"/>
</dbReference>
<dbReference type="GO" id="GO:0004674">
    <property type="term" value="F:protein serine/threonine kinase activity"/>
    <property type="evidence" value="ECO:0007669"/>
    <property type="project" value="UniProtKB-KW"/>
</dbReference>
<keyword evidence="13" id="KW-0460">Magnesium</keyword>
<feature type="compositionally biased region" description="Basic and acidic residues" evidence="17">
    <location>
        <begin position="296"/>
        <end position="305"/>
    </location>
</feature>
<evidence type="ECO:0000256" key="7">
    <source>
        <dbReference type="ARBA" id="ARBA00022553"/>
    </source>
</evidence>
<evidence type="ECO:0000256" key="9">
    <source>
        <dbReference type="ARBA" id="ARBA00022723"/>
    </source>
</evidence>
<comment type="subcellular location">
    <subcellularLocation>
        <location evidence="2">Cytoplasm</location>
    </subcellularLocation>
</comment>
<keyword evidence="8" id="KW-0808">Transferase</keyword>
<comment type="similarity">
    <text evidence="3">Belongs to the protein kinase superfamily. STE Ser/Thr protein kinase family. STE20 subfamily.</text>
</comment>
<evidence type="ECO:0000259" key="18">
    <source>
        <dbReference type="PROSITE" id="PS50011"/>
    </source>
</evidence>
<evidence type="ECO:0000256" key="3">
    <source>
        <dbReference type="ARBA" id="ARBA00008874"/>
    </source>
</evidence>
<dbReference type="SUPFAM" id="SSF56112">
    <property type="entry name" value="Protein kinase-like (PK-like)"/>
    <property type="match status" value="1"/>
</dbReference>
<dbReference type="Proteomes" id="UP001217918">
    <property type="component" value="Unassembled WGS sequence"/>
</dbReference>
<dbReference type="Gene3D" id="1.10.510.10">
    <property type="entry name" value="Transferase(Phosphotransferase) domain 1"/>
    <property type="match status" value="1"/>
</dbReference>
<evidence type="ECO:0000256" key="17">
    <source>
        <dbReference type="SAM" id="MobiDB-lite"/>
    </source>
</evidence>
<dbReference type="SMART" id="SM00220">
    <property type="entry name" value="S_TKc"/>
    <property type="match status" value="1"/>
</dbReference>
<dbReference type="InterPro" id="IPR000719">
    <property type="entry name" value="Prot_kinase_dom"/>
</dbReference>
<dbReference type="GO" id="GO:0005737">
    <property type="term" value="C:cytoplasm"/>
    <property type="evidence" value="ECO:0007669"/>
    <property type="project" value="UniProtKB-SubCell"/>
</dbReference>
<keyword evidence="7" id="KW-0597">Phosphoprotein</keyword>
<dbReference type="GO" id="GO:0046872">
    <property type="term" value="F:metal ion binding"/>
    <property type="evidence" value="ECO:0007669"/>
    <property type="project" value="UniProtKB-KW"/>
</dbReference>
<keyword evidence="11" id="KW-0418">Kinase</keyword>
<feature type="compositionally biased region" description="Basic and acidic residues" evidence="17">
    <location>
        <begin position="380"/>
        <end position="394"/>
    </location>
</feature>
<dbReference type="EC" id="2.7.11.1" evidence="4"/>
<accession>A0AAD9IAE1</accession>
<dbReference type="AlphaFoldDB" id="A0AAD9IAE1"/>
<evidence type="ECO:0000256" key="1">
    <source>
        <dbReference type="ARBA" id="ARBA00001946"/>
    </source>
</evidence>
<comment type="cofactor">
    <cofactor evidence="1">
        <name>Mg(2+)</name>
        <dbReference type="ChEBI" id="CHEBI:18420"/>
    </cofactor>
</comment>
<feature type="domain" description="Protein kinase" evidence="18">
    <location>
        <begin position="23"/>
        <end position="273"/>
    </location>
</feature>
<evidence type="ECO:0000313" key="20">
    <source>
        <dbReference type="Proteomes" id="UP001217918"/>
    </source>
</evidence>
<organism evidence="19 20">
    <name type="scientific">Phyllachora maydis</name>
    <dbReference type="NCBI Taxonomy" id="1825666"/>
    <lineage>
        <taxon>Eukaryota</taxon>
        <taxon>Fungi</taxon>
        <taxon>Dikarya</taxon>
        <taxon>Ascomycota</taxon>
        <taxon>Pezizomycotina</taxon>
        <taxon>Sordariomycetes</taxon>
        <taxon>Sordariomycetidae</taxon>
        <taxon>Phyllachorales</taxon>
        <taxon>Phyllachoraceae</taxon>
        <taxon>Phyllachora</taxon>
    </lineage>
</organism>
<dbReference type="InterPro" id="IPR017441">
    <property type="entry name" value="Protein_kinase_ATP_BS"/>
</dbReference>
<feature type="region of interest" description="Disordered" evidence="17">
    <location>
        <begin position="375"/>
        <end position="409"/>
    </location>
</feature>
<feature type="compositionally biased region" description="Basic and acidic residues" evidence="17">
    <location>
        <begin position="519"/>
        <end position="538"/>
    </location>
</feature>
<evidence type="ECO:0000256" key="16">
    <source>
        <dbReference type="PROSITE-ProRule" id="PRU10141"/>
    </source>
</evidence>